<dbReference type="GO" id="GO:0005886">
    <property type="term" value="C:plasma membrane"/>
    <property type="evidence" value="ECO:0007669"/>
    <property type="project" value="UniProtKB-SubCell"/>
</dbReference>
<dbReference type="Proteomes" id="UP000309133">
    <property type="component" value="Unassembled WGS sequence"/>
</dbReference>
<reference evidence="9 10" key="1">
    <citation type="submission" date="2019-04" db="EMBL/GenBank/DDBJ databases">
        <authorList>
            <person name="Jiang L."/>
        </authorList>
    </citation>
    <scope>NUCLEOTIDE SEQUENCE [LARGE SCALE GENOMIC DNA]</scope>
    <source>
        <strain evidence="9 10">YIM 131853</strain>
    </source>
</reference>
<keyword evidence="6 8" id="KW-0472">Membrane</keyword>
<accession>A0A4S4FIX9</accession>
<name>A0A4S4FIX9_9MICO</name>
<dbReference type="RefSeq" id="WP_136428130.1">
    <property type="nucleotide sequence ID" value="NZ_SSSM01000005.1"/>
</dbReference>
<keyword evidence="2" id="KW-0813">Transport</keyword>
<protein>
    <submittedName>
        <fullName evidence="9">QacE family quaternary ammonium compound efflux SMR transporter</fullName>
    </submittedName>
</protein>
<comment type="subcellular location">
    <subcellularLocation>
        <location evidence="1 7">Cell membrane</location>
        <topology evidence="1 7">Multi-pass membrane protein</topology>
    </subcellularLocation>
</comment>
<keyword evidence="10" id="KW-1185">Reference proteome</keyword>
<evidence type="ECO:0000256" key="3">
    <source>
        <dbReference type="ARBA" id="ARBA00022475"/>
    </source>
</evidence>
<dbReference type="SUPFAM" id="SSF103481">
    <property type="entry name" value="Multidrug resistance efflux transporter EmrE"/>
    <property type="match status" value="1"/>
</dbReference>
<dbReference type="OrthoDB" id="3175079at2"/>
<dbReference type="Pfam" id="PF00893">
    <property type="entry name" value="Multi_Drug_Res"/>
    <property type="match status" value="1"/>
</dbReference>
<keyword evidence="3" id="KW-1003">Cell membrane</keyword>
<dbReference type="GO" id="GO:0022857">
    <property type="term" value="F:transmembrane transporter activity"/>
    <property type="evidence" value="ECO:0007669"/>
    <property type="project" value="InterPro"/>
</dbReference>
<dbReference type="Gene3D" id="1.10.3730.20">
    <property type="match status" value="1"/>
</dbReference>
<keyword evidence="4 7" id="KW-0812">Transmembrane</keyword>
<evidence type="ECO:0000313" key="10">
    <source>
        <dbReference type="Proteomes" id="UP000309133"/>
    </source>
</evidence>
<evidence type="ECO:0000256" key="1">
    <source>
        <dbReference type="ARBA" id="ARBA00004651"/>
    </source>
</evidence>
<organism evidence="9 10">
    <name type="scientific">Naasia lichenicola</name>
    <dbReference type="NCBI Taxonomy" id="2565933"/>
    <lineage>
        <taxon>Bacteria</taxon>
        <taxon>Bacillati</taxon>
        <taxon>Actinomycetota</taxon>
        <taxon>Actinomycetes</taxon>
        <taxon>Micrococcales</taxon>
        <taxon>Microbacteriaceae</taxon>
        <taxon>Naasia</taxon>
    </lineage>
</organism>
<evidence type="ECO:0000313" key="9">
    <source>
        <dbReference type="EMBL" id="THG29802.1"/>
    </source>
</evidence>
<gene>
    <name evidence="9" type="ORF">E6C64_14155</name>
</gene>
<comment type="similarity">
    <text evidence="7">Belongs to the drug/metabolite transporter (DMT) superfamily. Small multidrug resistance (SMR) (TC 2.A.7.1) family.</text>
</comment>
<dbReference type="InterPro" id="IPR037185">
    <property type="entry name" value="EmrE-like"/>
</dbReference>
<dbReference type="EMBL" id="SSSM01000005">
    <property type="protein sequence ID" value="THG29802.1"/>
    <property type="molecule type" value="Genomic_DNA"/>
</dbReference>
<keyword evidence="5 8" id="KW-1133">Transmembrane helix</keyword>
<sequence>MIKWLLLGGAILLEVSASLSLKAALLHPGWYVLVVVGYAGAFLMLIAVLRAGMPIGVAYGIWGALGVAVTAVFSTLIFGEPLTVLMIFGILLVIAGVLCVELGSHIGPVRDEPISASEGAA</sequence>
<evidence type="ECO:0000256" key="6">
    <source>
        <dbReference type="ARBA" id="ARBA00023136"/>
    </source>
</evidence>
<feature type="transmembrane region" description="Helical" evidence="8">
    <location>
        <begin position="84"/>
        <end position="103"/>
    </location>
</feature>
<evidence type="ECO:0000256" key="5">
    <source>
        <dbReference type="ARBA" id="ARBA00022989"/>
    </source>
</evidence>
<dbReference type="InterPro" id="IPR000390">
    <property type="entry name" value="Small_drug/metabolite_transptr"/>
</dbReference>
<evidence type="ECO:0000256" key="8">
    <source>
        <dbReference type="SAM" id="Phobius"/>
    </source>
</evidence>
<feature type="transmembrane region" description="Helical" evidence="8">
    <location>
        <begin position="56"/>
        <end position="78"/>
    </location>
</feature>
<dbReference type="InterPro" id="IPR045324">
    <property type="entry name" value="Small_multidrug_res"/>
</dbReference>
<evidence type="ECO:0000256" key="4">
    <source>
        <dbReference type="ARBA" id="ARBA00022692"/>
    </source>
</evidence>
<evidence type="ECO:0000256" key="2">
    <source>
        <dbReference type="ARBA" id="ARBA00022448"/>
    </source>
</evidence>
<dbReference type="AlphaFoldDB" id="A0A4S4FIX9"/>
<feature type="transmembrane region" description="Helical" evidence="8">
    <location>
        <begin position="30"/>
        <end position="49"/>
    </location>
</feature>
<dbReference type="PANTHER" id="PTHR30561">
    <property type="entry name" value="SMR FAMILY PROTON-DEPENDENT DRUG EFFLUX TRANSPORTER SUGE"/>
    <property type="match status" value="1"/>
</dbReference>
<dbReference type="PANTHER" id="PTHR30561:SF1">
    <property type="entry name" value="MULTIDRUG TRANSPORTER EMRE"/>
    <property type="match status" value="1"/>
</dbReference>
<comment type="caution">
    <text evidence="9">The sequence shown here is derived from an EMBL/GenBank/DDBJ whole genome shotgun (WGS) entry which is preliminary data.</text>
</comment>
<proteinExistence type="inferred from homology"/>
<evidence type="ECO:0000256" key="7">
    <source>
        <dbReference type="RuleBase" id="RU003942"/>
    </source>
</evidence>